<dbReference type="Gene3D" id="2.60.40.10">
    <property type="entry name" value="Immunoglobulins"/>
    <property type="match status" value="1"/>
</dbReference>
<evidence type="ECO:0008006" key="3">
    <source>
        <dbReference type="Google" id="ProtNLM"/>
    </source>
</evidence>
<dbReference type="EMBL" id="JAGQLI010000189">
    <property type="protein sequence ID" value="MCA9379451.1"/>
    <property type="molecule type" value="Genomic_DNA"/>
</dbReference>
<accession>A0A955I6K8</accession>
<sequence>CLYLGTDPNGDPVLSKGLLGASPADITGTSCQFIVEAEAIDFVSTALRGAPWLTSSNNLYYLNIKAIDVSGNVFTGSSAQFSFKFDNTPPQNITYFSLPSYFVATKDVTWTWPTTGGDAASDANSGLAGLQYRIGQAGTWYGDTHTGTEDDSDLLTNDGSYTTSVDYDYPVLNEGSNFIYIRSWDNAGNISSGFVSGVLKINTISPSPPLSLVVDPIDNSVNAYAFQWSSPASFIGQEENLTYCYTVNTLPSLSTCNYTAAGVTSLDADAYANQPGLNTFYLVARDEASNINYDTYTTVQFTYSGTAPGIPTNPDVADISIKATANWRLALSWETPTNIGAGISSYQIFRSTTNPTCTDNFAAFSLISTVGTSTYYADTGLTQQNYYYCIKACDSANNCSATSATVTGYPDGKFTEPAGLLSGPKVSG</sequence>
<dbReference type="InterPro" id="IPR013783">
    <property type="entry name" value="Ig-like_fold"/>
</dbReference>
<dbReference type="InterPro" id="IPR036116">
    <property type="entry name" value="FN3_sf"/>
</dbReference>
<protein>
    <recommendedName>
        <fullName evidence="3">Fibronectin type III domain-containing protein</fullName>
    </recommendedName>
</protein>
<name>A0A955I6K8_9BACT</name>
<gene>
    <name evidence="1" type="ORF">KC640_03405</name>
</gene>
<organism evidence="1 2">
    <name type="scientific">Candidatus Dojkabacteria bacterium</name>
    <dbReference type="NCBI Taxonomy" id="2099670"/>
    <lineage>
        <taxon>Bacteria</taxon>
        <taxon>Candidatus Dojkabacteria</taxon>
    </lineage>
</organism>
<comment type="caution">
    <text evidence="1">The sequence shown here is derived from an EMBL/GenBank/DDBJ whole genome shotgun (WGS) entry which is preliminary data.</text>
</comment>
<proteinExistence type="predicted"/>
<dbReference type="SUPFAM" id="SSF49265">
    <property type="entry name" value="Fibronectin type III"/>
    <property type="match status" value="1"/>
</dbReference>
<dbReference type="Proteomes" id="UP000760819">
    <property type="component" value="Unassembled WGS sequence"/>
</dbReference>
<reference evidence="1" key="2">
    <citation type="journal article" date="2021" name="Microbiome">
        <title>Successional dynamics and alternative stable states in a saline activated sludge microbial community over 9 years.</title>
        <authorList>
            <person name="Wang Y."/>
            <person name="Ye J."/>
            <person name="Ju F."/>
            <person name="Liu L."/>
            <person name="Boyd J.A."/>
            <person name="Deng Y."/>
            <person name="Parks D.H."/>
            <person name="Jiang X."/>
            <person name="Yin X."/>
            <person name="Woodcroft B.J."/>
            <person name="Tyson G.W."/>
            <person name="Hugenholtz P."/>
            <person name="Polz M.F."/>
            <person name="Zhang T."/>
        </authorList>
    </citation>
    <scope>NUCLEOTIDE SEQUENCE</scope>
    <source>
        <strain evidence="1">HKST-UBA12</strain>
    </source>
</reference>
<evidence type="ECO:0000313" key="2">
    <source>
        <dbReference type="Proteomes" id="UP000760819"/>
    </source>
</evidence>
<reference evidence="1" key="1">
    <citation type="submission" date="2020-04" db="EMBL/GenBank/DDBJ databases">
        <authorList>
            <person name="Zhang T."/>
        </authorList>
    </citation>
    <scope>NUCLEOTIDE SEQUENCE</scope>
    <source>
        <strain evidence="1">HKST-UBA12</strain>
    </source>
</reference>
<dbReference type="AlphaFoldDB" id="A0A955I6K8"/>
<evidence type="ECO:0000313" key="1">
    <source>
        <dbReference type="EMBL" id="MCA9379451.1"/>
    </source>
</evidence>
<feature type="non-terminal residue" evidence="1">
    <location>
        <position position="1"/>
    </location>
</feature>
<feature type="non-terminal residue" evidence="1">
    <location>
        <position position="428"/>
    </location>
</feature>